<dbReference type="InterPro" id="IPR023210">
    <property type="entry name" value="NADP_OxRdtase_dom"/>
</dbReference>
<dbReference type="EC" id="1.1.1.307" evidence="3"/>
<evidence type="ECO:0000259" key="13">
    <source>
        <dbReference type="Pfam" id="PF00248"/>
    </source>
</evidence>
<dbReference type="VEuPathDB" id="FungiDB:ASPNIDRAFT2_1108731"/>
<feature type="site" description="Lowers pKa of active site Tyr" evidence="12">
    <location>
        <position position="85"/>
    </location>
</feature>
<accession>A0A100IL95</accession>
<evidence type="ECO:0000256" key="9">
    <source>
        <dbReference type="ARBA" id="ARBA00049485"/>
    </source>
</evidence>
<dbReference type="PROSITE" id="PS00063">
    <property type="entry name" value="ALDOKETO_REDUCTASE_3"/>
    <property type="match status" value="1"/>
</dbReference>
<evidence type="ECO:0000256" key="2">
    <source>
        <dbReference type="ARBA" id="ARBA00007905"/>
    </source>
</evidence>
<comment type="pathway">
    <text evidence="1">Carbohydrate metabolism; D-xylose degradation.</text>
</comment>
<dbReference type="FunFam" id="3.20.20.100:FF:000007">
    <property type="entry name" value="NAD(P)H-dependent D-xylose reductase xyl1"/>
    <property type="match status" value="1"/>
</dbReference>
<dbReference type="PaxDb" id="5061-CADANGAP00012703"/>
<gene>
    <name evidence="14" type="ORF">ABL_05949</name>
</gene>
<dbReference type="PROSITE" id="PS00798">
    <property type="entry name" value="ALDOKETO_REDUCTASE_1"/>
    <property type="match status" value="1"/>
</dbReference>
<dbReference type="OrthoDB" id="416253at2759"/>
<dbReference type="SUPFAM" id="SSF51430">
    <property type="entry name" value="NAD(P)-linked oxidoreductase"/>
    <property type="match status" value="1"/>
</dbReference>
<keyword evidence="6" id="KW-0520">NAD</keyword>
<dbReference type="GO" id="GO:0016491">
    <property type="term" value="F:oxidoreductase activity"/>
    <property type="evidence" value="ECO:0007669"/>
    <property type="project" value="UniProtKB-KW"/>
</dbReference>
<keyword evidence="4" id="KW-0119">Carbohydrate metabolism</keyword>
<dbReference type="InterPro" id="IPR036812">
    <property type="entry name" value="NAD(P)_OxRdtase_dom_sf"/>
</dbReference>
<evidence type="ECO:0000256" key="11">
    <source>
        <dbReference type="PIRSR" id="PIRSR000097-2"/>
    </source>
</evidence>
<keyword evidence="4" id="KW-0859">Xylose metabolism</keyword>
<evidence type="ECO:0000256" key="10">
    <source>
        <dbReference type="PIRSR" id="PIRSR000097-1"/>
    </source>
</evidence>
<dbReference type="InterPro" id="IPR020471">
    <property type="entry name" value="AKR"/>
</dbReference>
<name>A0A100IL95_ASPNG</name>
<evidence type="ECO:0000256" key="6">
    <source>
        <dbReference type="ARBA" id="ARBA00023027"/>
    </source>
</evidence>
<comment type="similarity">
    <text evidence="2">Belongs to the aldo/keto reductase family.</text>
</comment>
<keyword evidence="5" id="KW-0560">Oxidoreductase</keyword>
<evidence type="ECO:0000256" key="12">
    <source>
        <dbReference type="PIRSR" id="PIRSR000097-3"/>
    </source>
</evidence>
<comment type="function">
    <text evidence="7">Catalyzes the initial reaction in the xylose utilization pathway by reducing D-xylose into xylitol. Xylose is a major component of hemicelluloses such as xylan. Most fungi utilize D-xylose via three enzymatic reactions, xylose reductase (XR), xylitol dehydrogenase (XDH), and xylulokinase, to form xylulose 5-phosphate, which enters pentose phosphate pathway.</text>
</comment>
<comment type="caution">
    <text evidence="14">The sequence shown here is derived from an EMBL/GenBank/DDBJ whole genome shotgun (WGS) entry which is preliminary data.</text>
</comment>
<dbReference type="PRINTS" id="PR00069">
    <property type="entry name" value="ALDKETRDTASE"/>
</dbReference>
<dbReference type="EMBL" id="BCMY01000009">
    <property type="protein sequence ID" value="GAQ43288.1"/>
    <property type="molecule type" value="Genomic_DNA"/>
</dbReference>
<evidence type="ECO:0000256" key="3">
    <source>
        <dbReference type="ARBA" id="ARBA00012845"/>
    </source>
</evidence>
<dbReference type="VEuPathDB" id="FungiDB:M747DRAFT_278158"/>
<evidence type="ECO:0000313" key="15">
    <source>
        <dbReference type="Proteomes" id="UP000068243"/>
    </source>
</evidence>
<comment type="catalytic activity">
    <reaction evidence="8">
        <text>xylitol + NADP(+) = D-xylose + NADPH + H(+)</text>
        <dbReference type="Rhea" id="RHEA:27445"/>
        <dbReference type="ChEBI" id="CHEBI:15378"/>
        <dbReference type="ChEBI" id="CHEBI:17151"/>
        <dbReference type="ChEBI" id="CHEBI:53455"/>
        <dbReference type="ChEBI" id="CHEBI:57783"/>
        <dbReference type="ChEBI" id="CHEBI:58349"/>
        <dbReference type="EC" id="1.1.1.307"/>
    </reaction>
</comment>
<evidence type="ECO:0000256" key="5">
    <source>
        <dbReference type="ARBA" id="ARBA00023002"/>
    </source>
</evidence>
<dbReference type="PROSITE" id="PS00062">
    <property type="entry name" value="ALDOKETO_REDUCTASE_2"/>
    <property type="match status" value="1"/>
</dbReference>
<dbReference type="OMA" id="MVNQIFL"/>
<protein>
    <recommendedName>
        <fullName evidence="3">D-xylose reductase [NAD(P)H]</fullName>
        <ecNumber evidence="3">1.1.1.307</ecNumber>
    </recommendedName>
</protein>
<dbReference type="AlphaFoldDB" id="A0A100IL95"/>
<proteinExistence type="inferred from homology"/>
<comment type="catalytic activity">
    <reaction evidence="9">
        <text>xylitol + NAD(+) = D-xylose + NADH + H(+)</text>
        <dbReference type="Rhea" id="RHEA:27441"/>
        <dbReference type="ChEBI" id="CHEBI:15378"/>
        <dbReference type="ChEBI" id="CHEBI:17151"/>
        <dbReference type="ChEBI" id="CHEBI:53455"/>
        <dbReference type="ChEBI" id="CHEBI:57540"/>
        <dbReference type="ChEBI" id="CHEBI:57945"/>
        <dbReference type="EC" id="1.1.1.307"/>
    </reaction>
</comment>
<feature type="active site" description="Proton donor" evidence="10">
    <location>
        <position position="56"/>
    </location>
</feature>
<dbReference type="InterPro" id="IPR018170">
    <property type="entry name" value="Aldo/ket_reductase_CS"/>
</dbReference>
<evidence type="ECO:0000256" key="1">
    <source>
        <dbReference type="ARBA" id="ARBA00004722"/>
    </source>
</evidence>
<dbReference type="PIRSF" id="PIRSF000097">
    <property type="entry name" value="AKR"/>
    <property type="match status" value="1"/>
</dbReference>
<dbReference type="Gene3D" id="3.20.20.100">
    <property type="entry name" value="NADP-dependent oxidoreductase domain"/>
    <property type="match status" value="1"/>
</dbReference>
<dbReference type="Proteomes" id="UP000068243">
    <property type="component" value="Unassembled WGS sequence"/>
</dbReference>
<dbReference type="GO" id="GO:0042732">
    <property type="term" value="P:D-xylose metabolic process"/>
    <property type="evidence" value="ECO:0007669"/>
    <property type="project" value="UniProtKB-KW"/>
</dbReference>
<dbReference type="Pfam" id="PF00248">
    <property type="entry name" value="Aldo_ket_red"/>
    <property type="match status" value="1"/>
</dbReference>
<feature type="domain" description="NADP-dependent oxidoreductase" evidence="13">
    <location>
        <begin position="23"/>
        <end position="287"/>
    </location>
</feature>
<dbReference type="VEuPathDB" id="FungiDB:An16g04770"/>
<dbReference type="VEuPathDB" id="FungiDB:ATCC64974_69290"/>
<organism evidence="14 15">
    <name type="scientific">Aspergillus niger</name>
    <dbReference type="NCBI Taxonomy" id="5061"/>
    <lineage>
        <taxon>Eukaryota</taxon>
        <taxon>Fungi</taxon>
        <taxon>Dikarya</taxon>
        <taxon>Ascomycota</taxon>
        <taxon>Pezizomycotina</taxon>
        <taxon>Eurotiomycetes</taxon>
        <taxon>Eurotiomycetidae</taxon>
        <taxon>Eurotiales</taxon>
        <taxon>Aspergillaceae</taxon>
        <taxon>Aspergillus</taxon>
        <taxon>Aspergillus subgen. Circumdati</taxon>
    </lineage>
</organism>
<sequence>MGSTSTVADTRFKLNTGAEIPALGLGTWQSGPGEVEKAVAHAISVGYRHIDTAFAYGNEGEVGKGIKAAIESGVVKREELFVTTKLWSTWHYRVEQALDQSLKNLGLDYVDLYLVHWPVAMNPNGNHPNIPTLPDGSRDLHLNHSHINTWKDMEKLVGSGKTKAIGVCNYSRPYLEELLAQATVVPAVNQIENHPCLPQQEAVDFCKEKGIHITAYSPLGSTGSPLLTAEPIVEVAKKKGVDPATVLLSWHISRGSSVLAKSVNPSRIEGNRNLVALDDADMATIAKYTNDLASKNAFQRFVFPPFKLDFGFPDKIGRV</sequence>
<feature type="binding site" evidence="11">
    <location>
        <position position="116"/>
    </location>
    <ligand>
        <name>substrate</name>
    </ligand>
</feature>
<evidence type="ECO:0000256" key="4">
    <source>
        <dbReference type="ARBA" id="ARBA00022629"/>
    </source>
</evidence>
<reference evidence="15" key="1">
    <citation type="journal article" date="2016" name="Genome Announc.">
        <title>Draft genome sequence of Aspergillus niger strain An76.</title>
        <authorList>
            <person name="Gong W."/>
            <person name="Cheng Z."/>
            <person name="Zhang H."/>
            <person name="Liu L."/>
            <person name="Gao P."/>
            <person name="Wang L."/>
        </authorList>
    </citation>
    <scope>NUCLEOTIDE SEQUENCE [LARGE SCALE GENOMIC DNA]</scope>
    <source>
        <strain evidence="15">An76</strain>
    </source>
</reference>
<evidence type="ECO:0000256" key="7">
    <source>
        <dbReference type="ARBA" id="ARBA00025065"/>
    </source>
</evidence>
<dbReference type="PANTHER" id="PTHR11732">
    <property type="entry name" value="ALDO/KETO REDUCTASE"/>
    <property type="match status" value="1"/>
</dbReference>
<evidence type="ECO:0000256" key="8">
    <source>
        <dbReference type="ARBA" id="ARBA00047534"/>
    </source>
</evidence>
<evidence type="ECO:0000313" key="14">
    <source>
        <dbReference type="EMBL" id="GAQ43288.1"/>
    </source>
</evidence>